<feature type="region of interest" description="Disordered" evidence="1">
    <location>
        <begin position="594"/>
        <end position="631"/>
    </location>
</feature>
<dbReference type="InterPro" id="IPR037448">
    <property type="entry name" value="Zig-8"/>
</dbReference>
<evidence type="ECO:0000256" key="1">
    <source>
        <dbReference type="SAM" id="MobiDB-lite"/>
    </source>
</evidence>
<dbReference type="PANTHER" id="PTHR23279">
    <property type="entry name" value="DEFECTIVE PROBOSCIS EXTENSION RESPONSE DPR -RELATED"/>
    <property type="match status" value="1"/>
</dbReference>
<feature type="region of interest" description="Disordered" evidence="1">
    <location>
        <begin position="61"/>
        <end position="136"/>
    </location>
</feature>
<dbReference type="InterPro" id="IPR013783">
    <property type="entry name" value="Ig-like_fold"/>
</dbReference>
<feature type="domain" description="Ig-like" evidence="3">
    <location>
        <begin position="117"/>
        <end position="250"/>
    </location>
</feature>
<evidence type="ECO:0000259" key="3">
    <source>
        <dbReference type="PROSITE" id="PS50835"/>
    </source>
</evidence>
<feature type="domain" description="Ig-like" evidence="3">
    <location>
        <begin position="254"/>
        <end position="353"/>
    </location>
</feature>
<feature type="compositionally biased region" description="Low complexity" evidence="1">
    <location>
        <begin position="711"/>
        <end position="721"/>
    </location>
</feature>
<dbReference type="SUPFAM" id="SSF48726">
    <property type="entry name" value="Immunoglobulin"/>
    <property type="match status" value="2"/>
</dbReference>
<dbReference type="SMART" id="SM00408">
    <property type="entry name" value="IGc2"/>
    <property type="match status" value="2"/>
</dbReference>
<feature type="compositionally biased region" description="Polar residues" evidence="1">
    <location>
        <begin position="755"/>
        <end position="778"/>
    </location>
</feature>
<accession>A0A6G1S6W5</accession>
<name>A0A6G1S6W5_9ACAR</name>
<keyword evidence="2" id="KW-0472">Membrane</keyword>
<dbReference type="Gene3D" id="2.60.40.10">
    <property type="entry name" value="Immunoglobulins"/>
    <property type="match status" value="2"/>
</dbReference>
<dbReference type="GO" id="GO:0032589">
    <property type="term" value="C:neuron projection membrane"/>
    <property type="evidence" value="ECO:0007669"/>
    <property type="project" value="TreeGrafter"/>
</dbReference>
<feature type="region of interest" description="Disordered" evidence="1">
    <location>
        <begin position="844"/>
        <end position="940"/>
    </location>
</feature>
<dbReference type="InterPro" id="IPR036179">
    <property type="entry name" value="Ig-like_dom_sf"/>
</dbReference>
<dbReference type="AlphaFoldDB" id="A0A6G1S6W5"/>
<keyword evidence="2" id="KW-0812">Transmembrane</keyword>
<feature type="compositionally biased region" description="Polar residues" evidence="1">
    <location>
        <begin position="874"/>
        <end position="896"/>
    </location>
</feature>
<dbReference type="Pfam" id="PF07686">
    <property type="entry name" value="V-set"/>
    <property type="match status" value="1"/>
</dbReference>
<sequence length="940" mass="101300">MPLKNLLQADQRKGWRRIRVHQTDKQARFLLAFVILIVMMMLHSAHIAFVHSAGTNLAGVSEDRHSNGASGADADAETGASSLSEPFRRRSRRATAVRSQATAVASSGAAVAARARPTTSKPPQNRQQQQQQTTTNAEAELLAQQQQASRSIKNVTAQNGQSVLLHCLVEPTAGGELPEVSWFRGTAEPQLLTYDTNTIIRDERFLVRQGSARSNDWALQIKNLNKTTDAGLYQCQTSGDSPQLQSYQLNIVEPQVDILGAPDLAIRVGAPINLTCVISQSADEPQFVFWYRDERMINYDFASDESRAKIVLSKWNGQQRDSITSQLQIFQSQPSDSGNYTCAPSGARPSSIQVHVLEATDKRLMMFQQDDSSAALAASSHQTSSAAISAHVIRLSRGRAYAFLVGLFILATWFQLIAQLQTLISLALLAVIGLLLGQRGDAGSAANSGRRRQGLEAASGEDDVDYEKMMKKKSHCGGGVLLFNNNDNTTSGGGPGAQLGDKEQQQLQADCYNNSSSGLLLSGARIGKSLAGRLELGTGDNTTRHDDEQMLGQQLQFGVLTAAKRGAGHHHHQEDPLIRGAEEALSLLRTLGDDRGEEAQPIEGRTSGCSSVELDGNDQDGGNVVYDDDDEPAFRSLSFGALDELGPAQRGHHGPFETRTRPSPRPLASLRHEQSGRPSSRQHQPSHQRVRPSELGPRLINNITQDGHQDNGASNGSSNNNTLRAPKANGSQASPGASSSSSSSATSTGYNSDSTRLCSSSTGGMRATPTTPRAQTIRPTTRTPNVSLLDEQAAQEFVADESELEVIELIKGRPATAMRLIIEHLQQSGQFSELAELATTVASGGSRSVTNSMGRNCKHRPSGRGSGSGTTMTNETSGAENEESSIYSIPPSTSLGKRTVHHNQDKHSHNDDDKDDCKPLDLSRSELAKRSASATFERPD</sequence>
<evidence type="ECO:0000256" key="2">
    <source>
        <dbReference type="SAM" id="Phobius"/>
    </source>
</evidence>
<dbReference type="InterPro" id="IPR003598">
    <property type="entry name" value="Ig_sub2"/>
</dbReference>
<reference evidence="4" key="1">
    <citation type="submission" date="2018-10" db="EMBL/GenBank/DDBJ databases">
        <title>Transcriptome assembly of Aceria tosichella (Wheat curl mite) Type 2.</title>
        <authorList>
            <person name="Scully E.D."/>
            <person name="Geib S.M."/>
            <person name="Palmer N.A."/>
            <person name="Gupta A.K."/>
            <person name="Sarath G."/>
            <person name="Tatineni S."/>
        </authorList>
    </citation>
    <scope>NUCLEOTIDE SEQUENCE</scope>
    <source>
        <strain evidence="4">LincolnNE</strain>
    </source>
</reference>
<feature type="compositionally biased region" description="Low complexity" evidence="1">
    <location>
        <begin position="127"/>
        <end position="136"/>
    </location>
</feature>
<dbReference type="InterPro" id="IPR007110">
    <property type="entry name" value="Ig-like_dom"/>
</dbReference>
<proteinExistence type="predicted"/>
<feature type="region of interest" description="Disordered" evidence="1">
    <location>
        <begin position="644"/>
        <end position="778"/>
    </location>
</feature>
<dbReference type="PANTHER" id="PTHR23279:SF36">
    <property type="entry name" value="DEFECTIVE PROBOSCIS EXTENSION RESPONSE 9, ISOFORM A"/>
    <property type="match status" value="1"/>
</dbReference>
<feature type="compositionally biased region" description="Low complexity" evidence="1">
    <location>
        <begin position="96"/>
        <end position="119"/>
    </location>
</feature>
<feature type="compositionally biased region" description="Polar residues" evidence="1">
    <location>
        <begin position="844"/>
        <end position="854"/>
    </location>
</feature>
<gene>
    <name evidence="4" type="ORF">g.18653</name>
</gene>
<feature type="region of interest" description="Disordered" evidence="1">
    <location>
        <begin position="442"/>
        <end position="462"/>
    </location>
</feature>
<dbReference type="InterPro" id="IPR013106">
    <property type="entry name" value="Ig_V-set"/>
</dbReference>
<dbReference type="SMART" id="SM00409">
    <property type="entry name" value="IG"/>
    <property type="match status" value="2"/>
</dbReference>
<dbReference type="EMBL" id="GGYP01001475">
    <property type="protein sequence ID" value="MDE46246.1"/>
    <property type="molecule type" value="Transcribed_RNA"/>
</dbReference>
<organism evidence="4">
    <name type="scientific">Aceria tosichella</name>
    <name type="common">wheat curl mite</name>
    <dbReference type="NCBI Taxonomy" id="561515"/>
    <lineage>
        <taxon>Eukaryota</taxon>
        <taxon>Metazoa</taxon>
        <taxon>Ecdysozoa</taxon>
        <taxon>Arthropoda</taxon>
        <taxon>Chelicerata</taxon>
        <taxon>Arachnida</taxon>
        <taxon>Acari</taxon>
        <taxon>Acariformes</taxon>
        <taxon>Trombidiformes</taxon>
        <taxon>Prostigmata</taxon>
        <taxon>Eupodina</taxon>
        <taxon>Eriophyoidea</taxon>
        <taxon>Eriophyidae</taxon>
        <taxon>Eriophyinae</taxon>
        <taxon>Aceriini</taxon>
        <taxon>Aceria</taxon>
    </lineage>
</organism>
<feature type="compositionally biased region" description="Basic and acidic residues" evidence="1">
    <location>
        <begin position="902"/>
        <end position="929"/>
    </location>
</feature>
<feature type="compositionally biased region" description="Low complexity" evidence="1">
    <location>
        <begin position="730"/>
        <end position="754"/>
    </location>
</feature>
<feature type="transmembrane region" description="Helical" evidence="2">
    <location>
        <begin position="29"/>
        <end position="49"/>
    </location>
</feature>
<protein>
    <recommendedName>
        <fullName evidence="3">Ig-like domain-containing protein</fullName>
    </recommendedName>
</protein>
<evidence type="ECO:0000313" key="4">
    <source>
        <dbReference type="EMBL" id="MDE46246.1"/>
    </source>
</evidence>
<dbReference type="PROSITE" id="PS50835">
    <property type="entry name" value="IG_LIKE"/>
    <property type="match status" value="2"/>
</dbReference>
<dbReference type="InterPro" id="IPR003599">
    <property type="entry name" value="Ig_sub"/>
</dbReference>
<dbReference type="Pfam" id="PF13927">
    <property type="entry name" value="Ig_3"/>
    <property type="match status" value="1"/>
</dbReference>
<dbReference type="GO" id="GO:0050808">
    <property type="term" value="P:synapse organization"/>
    <property type="evidence" value="ECO:0007669"/>
    <property type="project" value="TreeGrafter"/>
</dbReference>
<keyword evidence="2" id="KW-1133">Transmembrane helix</keyword>